<sequence>MNKIYACQLAAPPLPGQRKGRLDLGIGKSKQHRERDADKVGSIRVSRFSLCNHIPDKGSKNLSSYWPTAAASH</sequence>
<reference evidence="2" key="2">
    <citation type="journal article" date="2015" name="Data Brief">
        <title>Shoot transcriptome of the giant reed, Arundo donax.</title>
        <authorList>
            <person name="Barrero R.A."/>
            <person name="Guerrero F.D."/>
            <person name="Moolhuijzen P."/>
            <person name="Goolsby J.A."/>
            <person name="Tidwell J."/>
            <person name="Bellgard S.E."/>
            <person name="Bellgard M.I."/>
        </authorList>
    </citation>
    <scope>NUCLEOTIDE SEQUENCE</scope>
    <source>
        <tissue evidence="2">Shoot tissue taken approximately 20 cm above the soil surface</tissue>
    </source>
</reference>
<feature type="region of interest" description="Disordered" evidence="1">
    <location>
        <begin position="18"/>
        <end position="39"/>
    </location>
</feature>
<dbReference type="AlphaFoldDB" id="A0A0A9HBJ9"/>
<accession>A0A0A9HBJ9</accession>
<dbReference type="EMBL" id="GBRH01165670">
    <property type="protein sequence ID" value="JAE32226.1"/>
    <property type="molecule type" value="Transcribed_RNA"/>
</dbReference>
<organism evidence="2">
    <name type="scientific">Arundo donax</name>
    <name type="common">Giant reed</name>
    <name type="synonym">Donax arundinaceus</name>
    <dbReference type="NCBI Taxonomy" id="35708"/>
    <lineage>
        <taxon>Eukaryota</taxon>
        <taxon>Viridiplantae</taxon>
        <taxon>Streptophyta</taxon>
        <taxon>Embryophyta</taxon>
        <taxon>Tracheophyta</taxon>
        <taxon>Spermatophyta</taxon>
        <taxon>Magnoliopsida</taxon>
        <taxon>Liliopsida</taxon>
        <taxon>Poales</taxon>
        <taxon>Poaceae</taxon>
        <taxon>PACMAD clade</taxon>
        <taxon>Arundinoideae</taxon>
        <taxon>Arundineae</taxon>
        <taxon>Arundo</taxon>
    </lineage>
</organism>
<reference evidence="2" key="1">
    <citation type="submission" date="2014-09" db="EMBL/GenBank/DDBJ databases">
        <authorList>
            <person name="Magalhaes I.L.F."/>
            <person name="Oliveira U."/>
            <person name="Santos F.R."/>
            <person name="Vidigal T.H.D.A."/>
            <person name="Brescovit A.D."/>
            <person name="Santos A.J."/>
        </authorList>
    </citation>
    <scope>NUCLEOTIDE SEQUENCE</scope>
    <source>
        <tissue evidence="2">Shoot tissue taken approximately 20 cm above the soil surface</tissue>
    </source>
</reference>
<name>A0A0A9HBJ9_ARUDO</name>
<protein>
    <submittedName>
        <fullName evidence="2">Uncharacterized protein</fullName>
    </submittedName>
</protein>
<evidence type="ECO:0000256" key="1">
    <source>
        <dbReference type="SAM" id="MobiDB-lite"/>
    </source>
</evidence>
<evidence type="ECO:0000313" key="2">
    <source>
        <dbReference type="EMBL" id="JAE32226.1"/>
    </source>
</evidence>
<proteinExistence type="predicted"/>